<gene>
    <name evidence="3" type="primary">gtf1_1</name>
    <name evidence="3" type="ORF">PS723_00901</name>
</gene>
<dbReference type="GO" id="GO:1901135">
    <property type="term" value="P:carbohydrate derivative metabolic process"/>
    <property type="evidence" value="ECO:0007669"/>
    <property type="project" value="UniProtKB-ARBA"/>
</dbReference>
<feature type="domain" description="Glycosyltransferase subfamily 4-like N-terminal" evidence="2">
    <location>
        <begin position="16"/>
        <end position="171"/>
    </location>
</feature>
<dbReference type="Pfam" id="PF00534">
    <property type="entry name" value="Glycos_transf_1"/>
    <property type="match status" value="1"/>
</dbReference>
<proteinExistence type="predicted"/>
<feature type="domain" description="Glycosyl transferase family 1" evidence="1">
    <location>
        <begin position="189"/>
        <end position="327"/>
    </location>
</feature>
<organism evidence="3 4">
    <name type="scientific">Pseudomonas fluorescens</name>
    <dbReference type="NCBI Taxonomy" id="294"/>
    <lineage>
        <taxon>Bacteria</taxon>
        <taxon>Pseudomonadati</taxon>
        <taxon>Pseudomonadota</taxon>
        <taxon>Gammaproteobacteria</taxon>
        <taxon>Pseudomonadales</taxon>
        <taxon>Pseudomonadaceae</taxon>
        <taxon>Pseudomonas</taxon>
    </lineage>
</organism>
<keyword evidence="3" id="KW-0808">Transferase</keyword>
<dbReference type="CDD" id="cd03811">
    <property type="entry name" value="GT4_GT28_WabH-like"/>
    <property type="match status" value="1"/>
</dbReference>
<dbReference type="InterPro" id="IPR001296">
    <property type="entry name" value="Glyco_trans_1"/>
</dbReference>
<accession>A0A5E7APJ6</accession>
<dbReference type="AlphaFoldDB" id="A0A5E7APJ6"/>
<dbReference type="PANTHER" id="PTHR12526:SF636">
    <property type="entry name" value="BLL3647 PROTEIN"/>
    <property type="match status" value="1"/>
</dbReference>
<dbReference type="Pfam" id="PF13439">
    <property type="entry name" value="Glyco_transf_4"/>
    <property type="match status" value="1"/>
</dbReference>
<dbReference type="Proteomes" id="UP000379480">
    <property type="component" value="Unassembled WGS sequence"/>
</dbReference>
<dbReference type="EC" id="2.4.1.-" evidence="3"/>
<dbReference type="PANTHER" id="PTHR12526">
    <property type="entry name" value="GLYCOSYLTRANSFERASE"/>
    <property type="match status" value="1"/>
</dbReference>
<reference evidence="3 4" key="1">
    <citation type="submission" date="2019-09" db="EMBL/GenBank/DDBJ databases">
        <authorList>
            <person name="Chandra G."/>
            <person name="Truman W A."/>
        </authorList>
    </citation>
    <scope>NUCLEOTIDE SEQUENCE [LARGE SCALE GENOMIC DNA]</scope>
    <source>
        <strain evidence="3">PS723</strain>
    </source>
</reference>
<name>A0A5E7APJ6_PSEFL</name>
<evidence type="ECO:0000313" key="4">
    <source>
        <dbReference type="Proteomes" id="UP000379480"/>
    </source>
</evidence>
<protein>
    <submittedName>
        <fullName evidence="3">Glycosyltransferase Gtf1</fullName>
        <ecNumber evidence="3">2.4.1.-</ecNumber>
    </submittedName>
</protein>
<keyword evidence="3" id="KW-0328">Glycosyltransferase</keyword>
<evidence type="ECO:0000259" key="2">
    <source>
        <dbReference type="Pfam" id="PF13439"/>
    </source>
</evidence>
<evidence type="ECO:0000313" key="3">
    <source>
        <dbReference type="EMBL" id="VVN78664.1"/>
    </source>
</evidence>
<dbReference type="EMBL" id="CABVHY010000004">
    <property type="protein sequence ID" value="VVN78664.1"/>
    <property type="molecule type" value="Genomic_DNA"/>
</dbReference>
<dbReference type="GO" id="GO:0016757">
    <property type="term" value="F:glycosyltransferase activity"/>
    <property type="evidence" value="ECO:0007669"/>
    <property type="project" value="UniProtKB-KW"/>
</dbReference>
<sequence>MTMHILFILKDFKADGGVERVQQRLAGQFLKDGQRVGFFIMNGDTPVDEGAATLNGGGSGIVGLLKSIVLLRQIIRREGVTHLIAAKEQANLCTWFATLGSPCKVIYTRHAALDCSEQKTGPTSLRLLYALYLCGNGKVVTVSNDLRQSLAEQMPWGRQRIRYCPNAVVTEQLHSAARAPLRSGLPAEYWLGVGRLVELKGFHLLLDAYAMALRSDALPDLVIAGDGPELAELTAQAGRLGIGGRVHFTGFLSNPYPLIRQARLFVLSSLREGLPTVLIEALALGTPVLACDCETGPRELLDNGRLGHLVKVNDVAALAEGMRRSLAVQGQAAHSEHVVADAVRQYTSQHAAQAYYQVWNQ</sequence>
<dbReference type="InterPro" id="IPR028098">
    <property type="entry name" value="Glyco_trans_4-like_N"/>
</dbReference>
<evidence type="ECO:0000259" key="1">
    <source>
        <dbReference type="Pfam" id="PF00534"/>
    </source>
</evidence>
<dbReference type="Gene3D" id="3.40.50.2000">
    <property type="entry name" value="Glycogen Phosphorylase B"/>
    <property type="match status" value="2"/>
</dbReference>
<dbReference type="SUPFAM" id="SSF53756">
    <property type="entry name" value="UDP-Glycosyltransferase/glycogen phosphorylase"/>
    <property type="match status" value="1"/>
</dbReference>